<accession>A0A834XUG0</accession>
<dbReference type="Proteomes" id="UP000639338">
    <property type="component" value="Unassembled WGS sequence"/>
</dbReference>
<dbReference type="InterPro" id="IPR029063">
    <property type="entry name" value="SAM-dependent_MTases_sf"/>
</dbReference>
<proteinExistence type="predicted"/>
<dbReference type="InterPro" id="IPR038899">
    <property type="entry name" value="METTL22"/>
</dbReference>
<dbReference type="Pfam" id="PF10294">
    <property type="entry name" value="Methyltransf_16"/>
    <property type="match status" value="1"/>
</dbReference>
<dbReference type="AlphaFoldDB" id="A0A834XUG0"/>
<dbReference type="OrthoDB" id="46564at2759"/>
<evidence type="ECO:0008006" key="3">
    <source>
        <dbReference type="Google" id="ProtNLM"/>
    </source>
</evidence>
<name>A0A834XUG0_APHGI</name>
<dbReference type="PANTHER" id="PTHR23108">
    <property type="entry name" value="METHYLTRANSFERASE-RELATED"/>
    <property type="match status" value="1"/>
</dbReference>
<evidence type="ECO:0000313" key="2">
    <source>
        <dbReference type="Proteomes" id="UP000639338"/>
    </source>
</evidence>
<dbReference type="PANTHER" id="PTHR23108:SF0">
    <property type="entry name" value="METHYLTRANSFERASE-LIKE PROTEIN 22"/>
    <property type="match status" value="1"/>
</dbReference>
<keyword evidence="2" id="KW-1185">Reference proteome</keyword>
<dbReference type="GO" id="GO:0005634">
    <property type="term" value="C:nucleus"/>
    <property type="evidence" value="ECO:0007669"/>
    <property type="project" value="TreeGrafter"/>
</dbReference>
<protein>
    <recommendedName>
        <fullName evidence="3">Methyltransferase-like protein 22</fullName>
    </recommendedName>
</protein>
<evidence type="ECO:0000313" key="1">
    <source>
        <dbReference type="EMBL" id="KAF7992406.1"/>
    </source>
</evidence>
<dbReference type="CDD" id="cd02440">
    <property type="entry name" value="AdoMet_MTases"/>
    <property type="match status" value="1"/>
</dbReference>
<dbReference type="InterPro" id="IPR019410">
    <property type="entry name" value="Methyltransf_16"/>
</dbReference>
<organism evidence="1 2">
    <name type="scientific">Aphidius gifuensis</name>
    <name type="common">Parasitoid wasp</name>
    <dbReference type="NCBI Taxonomy" id="684658"/>
    <lineage>
        <taxon>Eukaryota</taxon>
        <taxon>Metazoa</taxon>
        <taxon>Ecdysozoa</taxon>
        <taxon>Arthropoda</taxon>
        <taxon>Hexapoda</taxon>
        <taxon>Insecta</taxon>
        <taxon>Pterygota</taxon>
        <taxon>Neoptera</taxon>
        <taxon>Endopterygota</taxon>
        <taxon>Hymenoptera</taxon>
        <taxon>Apocrita</taxon>
        <taxon>Ichneumonoidea</taxon>
        <taxon>Braconidae</taxon>
        <taxon>Aphidiinae</taxon>
        <taxon>Aphidius</taxon>
    </lineage>
</organism>
<dbReference type="GO" id="GO:0008276">
    <property type="term" value="F:protein methyltransferase activity"/>
    <property type="evidence" value="ECO:0007669"/>
    <property type="project" value="InterPro"/>
</dbReference>
<dbReference type="EMBL" id="JACMRX010000003">
    <property type="protein sequence ID" value="KAF7992406.1"/>
    <property type="molecule type" value="Genomic_DNA"/>
</dbReference>
<dbReference type="SUPFAM" id="SSF53335">
    <property type="entry name" value="S-adenosyl-L-methionine-dependent methyltransferases"/>
    <property type="match status" value="1"/>
</dbReference>
<dbReference type="Gene3D" id="3.40.50.150">
    <property type="entry name" value="Vaccinia Virus protein VP39"/>
    <property type="match status" value="1"/>
</dbReference>
<reference evidence="1 2" key="1">
    <citation type="submission" date="2020-08" db="EMBL/GenBank/DDBJ databases">
        <title>Aphidius gifuensis genome sequencing and assembly.</title>
        <authorList>
            <person name="Du Z."/>
        </authorList>
    </citation>
    <scope>NUCLEOTIDE SEQUENCE [LARGE SCALE GENOMIC DNA]</scope>
    <source>
        <strain evidence="1">YNYX2018</strain>
        <tissue evidence="1">Adults</tissue>
    </source>
</reference>
<comment type="caution">
    <text evidence="1">The sequence shown here is derived from an EMBL/GenBank/DDBJ whole genome shotgun (WGS) entry which is preliminary data.</text>
</comment>
<gene>
    <name evidence="1" type="ORF">HCN44_001731</name>
</gene>
<sequence>MTSLEITSEIHENKCPSVNQSSQKNHVTEFKFQLPPYLVGKDEIEYDSDGDLILNREKEGTLLIEHSISTKLELVGLQVWRGSLLLADYILSNQKIFENKKILELGSGVGLTSIVASFLADQVICTDINLEGILQLIQRNFDRNSKFIRSKFNVMELNFLQTNWPSDVQEKFDESSIVLAADVIYDDDITRGFIETLKKLLHSKSSTKTIYVSLEKRYVFTVANLDSVAPMYEEFLRIINQQKLPWIIEYLPLDFPQYFHYDRVDQMILMKIKRK</sequence>